<protein>
    <submittedName>
        <fullName evidence="1">Uncharacterized protein</fullName>
    </submittedName>
</protein>
<gene>
    <name evidence="1" type="ORF">O181_099961</name>
</gene>
<comment type="caution">
    <text evidence="1">The sequence shown here is derived from an EMBL/GenBank/DDBJ whole genome shotgun (WGS) entry which is preliminary data.</text>
</comment>
<dbReference type="EMBL" id="AVOT02069311">
    <property type="protein sequence ID" value="MBW0560246.1"/>
    <property type="molecule type" value="Genomic_DNA"/>
</dbReference>
<dbReference type="Proteomes" id="UP000765509">
    <property type="component" value="Unassembled WGS sequence"/>
</dbReference>
<reference evidence="1" key="1">
    <citation type="submission" date="2021-03" db="EMBL/GenBank/DDBJ databases">
        <title>Draft genome sequence of rust myrtle Austropuccinia psidii MF-1, a brazilian biotype.</title>
        <authorList>
            <person name="Quecine M.C."/>
            <person name="Pachon D.M.R."/>
            <person name="Bonatelli M.L."/>
            <person name="Correr F.H."/>
            <person name="Franceschini L.M."/>
            <person name="Leite T.F."/>
            <person name="Margarido G.R.A."/>
            <person name="Almeida C.A."/>
            <person name="Ferrarezi J.A."/>
            <person name="Labate C.A."/>
        </authorList>
    </citation>
    <scope>NUCLEOTIDE SEQUENCE</scope>
    <source>
        <strain evidence="1">MF-1</strain>
    </source>
</reference>
<sequence length="94" mass="10532">MKGLLLEVEVTTSSNQMDLDQDIQVINQKTRMSEQRRGTNGGCSNTDIPVSVQELAYGSKTERVGAYIKPLDRHHELISSSEVVHDTQKDRETS</sequence>
<evidence type="ECO:0000313" key="2">
    <source>
        <dbReference type="Proteomes" id="UP000765509"/>
    </source>
</evidence>
<evidence type="ECO:0000313" key="1">
    <source>
        <dbReference type="EMBL" id="MBW0560246.1"/>
    </source>
</evidence>
<dbReference type="AlphaFoldDB" id="A0A9Q3JDV3"/>
<proteinExistence type="predicted"/>
<accession>A0A9Q3JDV3</accession>
<name>A0A9Q3JDV3_9BASI</name>
<organism evidence="1 2">
    <name type="scientific">Austropuccinia psidii MF-1</name>
    <dbReference type="NCBI Taxonomy" id="1389203"/>
    <lineage>
        <taxon>Eukaryota</taxon>
        <taxon>Fungi</taxon>
        <taxon>Dikarya</taxon>
        <taxon>Basidiomycota</taxon>
        <taxon>Pucciniomycotina</taxon>
        <taxon>Pucciniomycetes</taxon>
        <taxon>Pucciniales</taxon>
        <taxon>Sphaerophragmiaceae</taxon>
        <taxon>Austropuccinia</taxon>
    </lineage>
</organism>
<keyword evidence="2" id="KW-1185">Reference proteome</keyword>